<feature type="transmembrane region" description="Helical" evidence="7">
    <location>
        <begin position="67"/>
        <end position="87"/>
    </location>
</feature>
<feature type="domain" description="YetF C-terminal" evidence="8">
    <location>
        <begin position="89"/>
        <end position="158"/>
    </location>
</feature>
<keyword evidence="4 7" id="KW-0812">Transmembrane</keyword>
<evidence type="ECO:0000256" key="6">
    <source>
        <dbReference type="ARBA" id="ARBA00023136"/>
    </source>
</evidence>
<keyword evidence="3" id="KW-1003">Cell membrane</keyword>
<evidence type="ECO:0000256" key="2">
    <source>
        <dbReference type="ARBA" id="ARBA00006448"/>
    </source>
</evidence>
<evidence type="ECO:0000256" key="3">
    <source>
        <dbReference type="ARBA" id="ARBA00022475"/>
    </source>
</evidence>
<dbReference type="EMBL" id="CP048788">
    <property type="protein sequence ID" value="QJF50517.1"/>
    <property type="molecule type" value="Genomic_DNA"/>
</dbReference>
<evidence type="ECO:0000256" key="7">
    <source>
        <dbReference type="SAM" id="Phobius"/>
    </source>
</evidence>
<evidence type="ECO:0000313" key="9">
    <source>
        <dbReference type="EMBL" id="QJF50517.1"/>
    </source>
</evidence>
<dbReference type="RefSeq" id="WP_169639734.1">
    <property type="nucleotide sequence ID" value="NZ_CP048788.1"/>
</dbReference>
<accession>A0A858SR91</accession>
<keyword evidence="10" id="KW-1185">Reference proteome</keyword>
<evidence type="ECO:0000256" key="1">
    <source>
        <dbReference type="ARBA" id="ARBA00004651"/>
    </source>
</evidence>
<protein>
    <submittedName>
        <fullName evidence="9">DUF421 domain-containing protein</fullName>
    </submittedName>
</protein>
<dbReference type="KEGG" id="rpon:G3256_04765"/>
<dbReference type="Proteomes" id="UP000503308">
    <property type="component" value="Chromosome"/>
</dbReference>
<evidence type="ECO:0000313" key="10">
    <source>
        <dbReference type="Proteomes" id="UP000503308"/>
    </source>
</evidence>
<organism evidence="9 10">
    <name type="scientific">Roseobacter ponti</name>
    <dbReference type="NCBI Taxonomy" id="1891787"/>
    <lineage>
        <taxon>Bacteria</taxon>
        <taxon>Pseudomonadati</taxon>
        <taxon>Pseudomonadota</taxon>
        <taxon>Alphaproteobacteria</taxon>
        <taxon>Rhodobacterales</taxon>
        <taxon>Roseobacteraceae</taxon>
        <taxon>Roseobacter</taxon>
    </lineage>
</organism>
<dbReference type="GO" id="GO:0005886">
    <property type="term" value="C:plasma membrane"/>
    <property type="evidence" value="ECO:0007669"/>
    <property type="project" value="UniProtKB-SubCell"/>
</dbReference>
<comment type="subcellular location">
    <subcellularLocation>
        <location evidence="1">Cell membrane</location>
        <topology evidence="1">Multi-pass membrane protein</topology>
    </subcellularLocation>
</comment>
<comment type="similarity">
    <text evidence="2">Belongs to the UPF0702 family.</text>
</comment>
<dbReference type="InterPro" id="IPR007353">
    <property type="entry name" value="DUF421"/>
</dbReference>
<feature type="transmembrane region" description="Helical" evidence="7">
    <location>
        <begin position="12"/>
        <end position="33"/>
    </location>
</feature>
<keyword evidence="6 7" id="KW-0472">Membrane</keyword>
<dbReference type="AlphaFoldDB" id="A0A858SR91"/>
<dbReference type="Gene3D" id="3.30.240.20">
    <property type="entry name" value="bsu07140 like domains"/>
    <property type="match status" value="1"/>
</dbReference>
<name>A0A858SR91_9RHOB</name>
<feature type="transmembrane region" description="Helical" evidence="7">
    <location>
        <begin position="45"/>
        <end position="61"/>
    </location>
</feature>
<keyword evidence="5 7" id="KW-1133">Transmembrane helix</keyword>
<reference evidence="9 10" key="1">
    <citation type="submission" date="2020-02" db="EMBL/GenBank/DDBJ databases">
        <title>Genome sequence of Roseobacter ponti.</title>
        <authorList>
            <person name="Hollensteiner J."/>
            <person name="Schneider D."/>
            <person name="Poehlein A."/>
            <person name="Daniel R."/>
        </authorList>
    </citation>
    <scope>NUCLEOTIDE SEQUENCE [LARGE SCALE GENOMIC DNA]</scope>
    <source>
        <strain evidence="9 10">DSM 106830</strain>
    </source>
</reference>
<dbReference type="InterPro" id="IPR023090">
    <property type="entry name" value="UPF0702_alpha/beta_dom_sf"/>
</dbReference>
<evidence type="ECO:0000256" key="4">
    <source>
        <dbReference type="ARBA" id="ARBA00022692"/>
    </source>
</evidence>
<evidence type="ECO:0000256" key="5">
    <source>
        <dbReference type="ARBA" id="ARBA00022989"/>
    </source>
</evidence>
<dbReference type="Pfam" id="PF04239">
    <property type="entry name" value="DUF421"/>
    <property type="match status" value="1"/>
</dbReference>
<proteinExistence type="inferred from homology"/>
<dbReference type="PANTHER" id="PTHR34582">
    <property type="entry name" value="UPF0702 TRANSMEMBRANE PROTEIN YCAP"/>
    <property type="match status" value="1"/>
</dbReference>
<sequence>MTFLPDDLSSLWQAIAGGILAYCGIILAVRIAGLRSFAKMASHDFAVTVAVGSLLASAATSDNTPLAVPLAAIAVLFVLQMAMTGLVSRSDRVAELVTNKPLLLMDGRAVLHDNLRHAKVSEDELRAKLREANVTDHNQVLAVVFETTGDISVLHGSADAQLDPDLLKGVARTAT</sequence>
<evidence type="ECO:0000259" key="8">
    <source>
        <dbReference type="Pfam" id="PF04239"/>
    </source>
</evidence>
<dbReference type="PANTHER" id="PTHR34582:SF6">
    <property type="entry name" value="UPF0702 TRANSMEMBRANE PROTEIN YCAP"/>
    <property type="match status" value="1"/>
</dbReference>
<gene>
    <name evidence="9" type="ORF">G3256_04765</name>
</gene>